<dbReference type="Proteomes" id="UP001255185">
    <property type="component" value="Unassembled WGS sequence"/>
</dbReference>
<proteinExistence type="predicted"/>
<keyword evidence="2" id="KW-1185">Reference proteome</keyword>
<evidence type="ECO:0000313" key="2">
    <source>
        <dbReference type="Proteomes" id="UP001255185"/>
    </source>
</evidence>
<gene>
    <name evidence="1" type="ORF">J2X31_000716</name>
</gene>
<evidence type="ECO:0000313" key="1">
    <source>
        <dbReference type="EMBL" id="MDR6966718.1"/>
    </source>
</evidence>
<accession>A0ABU1TL65</accession>
<comment type="caution">
    <text evidence="1">The sequence shown here is derived from an EMBL/GenBank/DDBJ whole genome shotgun (WGS) entry which is preliminary data.</text>
</comment>
<protein>
    <submittedName>
        <fullName evidence="1">Uridine phosphorylase</fullName>
    </submittedName>
</protein>
<sequence>MKKVSEKMGIKTGMRSLLIKAEADVVATIDYPELDLKTKLVGDFDYIHFFVTKSVDFHKQFPKLAKHLRETGMLWVSWPKAGQNNTELHLATVIKLGYDYGLVESKSISVDATWSALKFTHPKKGKVYNNSYGKLREDS</sequence>
<reference evidence="1 2" key="1">
    <citation type="submission" date="2023-07" db="EMBL/GenBank/DDBJ databases">
        <title>Sorghum-associated microbial communities from plants grown in Nebraska, USA.</title>
        <authorList>
            <person name="Schachtman D."/>
        </authorList>
    </citation>
    <scope>NUCLEOTIDE SEQUENCE [LARGE SCALE GENOMIC DNA]</scope>
    <source>
        <strain evidence="1 2">3773</strain>
    </source>
</reference>
<dbReference type="RefSeq" id="WP_310024452.1">
    <property type="nucleotide sequence ID" value="NZ_JAVDVI010000002.1"/>
</dbReference>
<name>A0ABU1TL65_9FLAO</name>
<organism evidence="1 2">
    <name type="scientific">Flavobacterium arsenatis</name>
    <dbReference type="NCBI Taxonomy" id="1484332"/>
    <lineage>
        <taxon>Bacteria</taxon>
        <taxon>Pseudomonadati</taxon>
        <taxon>Bacteroidota</taxon>
        <taxon>Flavobacteriia</taxon>
        <taxon>Flavobacteriales</taxon>
        <taxon>Flavobacteriaceae</taxon>
        <taxon>Flavobacterium</taxon>
    </lineage>
</organism>
<dbReference type="EMBL" id="JAVDVI010000002">
    <property type="protein sequence ID" value="MDR6966718.1"/>
    <property type="molecule type" value="Genomic_DNA"/>
</dbReference>